<sequence length="237" mass="27941">MECIYEYRVRDADKSETYFDILQLGKEYTKYFGYPRYQVDSVIYRLNINKITRREAGEIYNRYRYSESSPYILLVNNRTKKISYYDRVFTDHYIYTDSVPIAWQLSAGGLIVCGHYCHKATAHFRGREWTAYYAPDIPVGRGPWKFGGLPGLILRIEDSTGDQHFTAISIRTSHSDIYLEKKTSWFKTTRERFNKQLKDYKNNPGQIISGSPYAPKDENGREVLPKRKLFFNPIELE</sequence>
<comment type="caution">
    <text evidence="1">The sequence shown here is derived from an EMBL/GenBank/DDBJ whole genome shotgun (WGS) entry which is preliminary data.</text>
</comment>
<dbReference type="Pfam" id="PF09697">
    <property type="entry name" value="Porph_ging"/>
    <property type="match status" value="1"/>
</dbReference>
<dbReference type="InterPro" id="IPR005901">
    <property type="entry name" value="GLPGLI"/>
</dbReference>
<evidence type="ECO:0000313" key="2">
    <source>
        <dbReference type="Proteomes" id="UP000018837"/>
    </source>
</evidence>
<protein>
    <recommendedName>
        <fullName evidence="3">GLPGLI family protein</fullName>
    </recommendedName>
</protein>
<dbReference type="EMBL" id="AYUF01000359">
    <property type="protein sequence ID" value="ETK02410.1"/>
    <property type="molecule type" value="Genomic_DNA"/>
</dbReference>
<name>W2C5J0_9BACT</name>
<dbReference type="PATRIC" id="fig|1411148.3.peg.615"/>
<dbReference type="NCBIfam" id="TIGR01200">
    <property type="entry name" value="GLPGLI"/>
    <property type="match status" value="1"/>
</dbReference>
<evidence type="ECO:0008006" key="3">
    <source>
        <dbReference type="Google" id="ProtNLM"/>
    </source>
</evidence>
<evidence type="ECO:0000313" key="1">
    <source>
        <dbReference type="EMBL" id="ETK02410.1"/>
    </source>
</evidence>
<reference evidence="1 2" key="1">
    <citation type="submission" date="2013-11" db="EMBL/GenBank/DDBJ databases">
        <title>Single cell genomics of uncultured Tannerella BU063 (oral taxon 286).</title>
        <authorList>
            <person name="Beall C.J."/>
            <person name="Campbell A.G."/>
            <person name="Griffen A.L."/>
            <person name="Podar M."/>
            <person name="Leys E.J."/>
        </authorList>
    </citation>
    <scope>NUCLEOTIDE SEQUENCE [LARGE SCALE GENOMIC DNA]</scope>
    <source>
        <strain evidence="1">Cell 2</strain>
    </source>
</reference>
<organism evidence="1 2">
    <name type="scientific">Tannerella sp. oral taxon BU063 isolate Cell 2</name>
    <dbReference type="NCBI Taxonomy" id="1411148"/>
    <lineage>
        <taxon>Bacteria</taxon>
        <taxon>Pseudomonadati</taxon>
        <taxon>Bacteroidota</taxon>
        <taxon>Bacteroidia</taxon>
        <taxon>Bacteroidales</taxon>
        <taxon>Tannerellaceae</taxon>
        <taxon>Tannerella</taxon>
    </lineage>
</organism>
<accession>W2C5J0</accession>
<gene>
    <name evidence="1" type="ORF">N425_04460</name>
</gene>
<dbReference type="AlphaFoldDB" id="W2C5J0"/>
<proteinExistence type="predicted"/>
<dbReference type="Proteomes" id="UP000018837">
    <property type="component" value="Unassembled WGS sequence"/>
</dbReference>